<dbReference type="InterPro" id="IPR053151">
    <property type="entry name" value="RNase_H-like"/>
</dbReference>
<evidence type="ECO:0000313" key="1">
    <source>
        <dbReference type="EMBL" id="GAU37051.1"/>
    </source>
</evidence>
<dbReference type="OrthoDB" id="1430011at2759"/>
<evidence type="ECO:0008006" key="3">
    <source>
        <dbReference type="Google" id="ProtNLM"/>
    </source>
</evidence>
<dbReference type="PANTHER" id="PTHR47723:SF23">
    <property type="entry name" value="REVERSE TRANSCRIPTASE-LIKE PROTEIN"/>
    <property type="match status" value="1"/>
</dbReference>
<organism evidence="1 2">
    <name type="scientific">Trifolium subterraneum</name>
    <name type="common">Subterranean clover</name>
    <dbReference type="NCBI Taxonomy" id="3900"/>
    <lineage>
        <taxon>Eukaryota</taxon>
        <taxon>Viridiplantae</taxon>
        <taxon>Streptophyta</taxon>
        <taxon>Embryophyta</taxon>
        <taxon>Tracheophyta</taxon>
        <taxon>Spermatophyta</taxon>
        <taxon>Magnoliopsida</taxon>
        <taxon>eudicotyledons</taxon>
        <taxon>Gunneridae</taxon>
        <taxon>Pentapetalae</taxon>
        <taxon>rosids</taxon>
        <taxon>fabids</taxon>
        <taxon>Fabales</taxon>
        <taxon>Fabaceae</taxon>
        <taxon>Papilionoideae</taxon>
        <taxon>50 kb inversion clade</taxon>
        <taxon>NPAAA clade</taxon>
        <taxon>Hologalegina</taxon>
        <taxon>IRL clade</taxon>
        <taxon>Trifolieae</taxon>
        <taxon>Trifolium</taxon>
    </lineage>
</organism>
<reference evidence="2" key="1">
    <citation type="journal article" date="2017" name="Front. Plant Sci.">
        <title>Climate Clever Clovers: New Paradigm to Reduce the Environmental Footprint of Ruminants by Breeding Low Methanogenic Forages Utilizing Haplotype Variation.</title>
        <authorList>
            <person name="Kaur P."/>
            <person name="Appels R."/>
            <person name="Bayer P.E."/>
            <person name="Keeble-Gagnere G."/>
            <person name="Wang J."/>
            <person name="Hirakawa H."/>
            <person name="Shirasawa K."/>
            <person name="Vercoe P."/>
            <person name="Stefanova K."/>
            <person name="Durmic Z."/>
            <person name="Nichols P."/>
            <person name="Revell C."/>
            <person name="Isobe S.N."/>
            <person name="Edwards D."/>
            <person name="Erskine W."/>
        </authorList>
    </citation>
    <scope>NUCLEOTIDE SEQUENCE [LARGE SCALE GENOMIC DNA]</scope>
    <source>
        <strain evidence="2">cv. Daliak</strain>
    </source>
</reference>
<protein>
    <recommendedName>
        <fullName evidence="3">RNase H type-1 domain-containing protein</fullName>
    </recommendedName>
</protein>
<dbReference type="PANTHER" id="PTHR47723">
    <property type="entry name" value="OS05G0353850 PROTEIN"/>
    <property type="match status" value="1"/>
</dbReference>
<keyword evidence="2" id="KW-1185">Reference proteome</keyword>
<dbReference type="Proteomes" id="UP000242715">
    <property type="component" value="Unassembled WGS sequence"/>
</dbReference>
<accession>A0A2Z6MZW0</accession>
<evidence type="ECO:0000313" key="2">
    <source>
        <dbReference type="Proteomes" id="UP000242715"/>
    </source>
</evidence>
<dbReference type="EMBL" id="DF973650">
    <property type="protein sequence ID" value="GAU37051.1"/>
    <property type="molecule type" value="Genomic_DNA"/>
</dbReference>
<dbReference type="InterPro" id="IPR044730">
    <property type="entry name" value="RNase_H-like_dom_plant"/>
</dbReference>
<name>A0A2Z6MZW0_TRISU</name>
<gene>
    <name evidence="1" type="ORF">TSUD_207570</name>
</gene>
<proteinExistence type="predicted"/>
<dbReference type="AlphaFoldDB" id="A0A2Z6MZW0"/>
<dbReference type="CDD" id="cd06222">
    <property type="entry name" value="RNase_H_like"/>
    <property type="match status" value="1"/>
</dbReference>
<sequence>MVKQTLIVASDELSKATTNFSASNTDILLNLDVPQRSTLKPPSIIVLWKTPSIFWTKADTDGSFTHASAACGGIFRNHYANHLGSFAARLELSSVLRTEVMAIMALEIAASKGWEGNCCADKLANEGHALNAYKWWESIPSCIRDDFLHDRLGLPSYRIA</sequence>